<dbReference type="GeneID" id="92790125"/>
<dbReference type="Pfam" id="PF07870">
    <property type="entry name" value="DUF1657"/>
    <property type="match status" value="1"/>
</dbReference>
<dbReference type="Proteomes" id="UP000187367">
    <property type="component" value="Unassembled WGS sequence"/>
</dbReference>
<organism evidence="1 2">
    <name type="scientific">Bacillus swezeyi</name>
    <dbReference type="NCBI Taxonomy" id="1925020"/>
    <lineage>
        <taxon>Bacteria</taxon>
        <taxon>Bacillati</taxon>
        <taxon>Bacillota</taxon>
        <taxon>Bacilli</taxon>
        <taxon>Bacillales</taxon>
        <taxon>Bacillaceae</taxon>
        <taxon>Bacillus</taxon>
    </lineage>
</organism>
<dbReference type="EMBL" id="MTJL01000054">
    <property type="protein sequence ID" value="OMH98381.1"/>
    <property type="molecule type" value="Genomic_DNA"/>
</dbReference>
<protein>
    <recommendedName>
        <fullName evidence="3">DUF1657 domain-containing protein</fullName>
    </recommendedName>
</protein>
<sequence length="68" mass="7767">MTVGAQVKQCLASLKSIEAGLSTLALKSKDEEAKRLFHETMMMSEEVILDLKKRVGELEREEYQYKGF</sequence>
<keyword evidence="2" id="KW-1185">Reference proteome</keyword>
<dbReference type="RefSeq" id="WP_076764157.1">
    <property type="nucleotide sequence ID" value="NZ_CP133085.1"/>
</dbReference>
<evidence type="ECO:0000313" key="1">
    <source>
        <dbReference type="EMBL" id="OMH98381.1"/>
    </source>
</evidence>
<accession>A0A1R1RFC0</accession>
<dbReference type="AlphaFoldDB" id="A0A1R1Q7C4"/>
<reference evidence="1 2" key="1">
    <citation type="submission" date="2017-01" db="EMBL/GenBank/DDBJ databases">
        <title>Bacillus phylogenomics.</title>
        <authorList>
            <person name="Dunlap C."/>
        </authorList>
    </citation>
    <scope>NUCLEOTIDE SEQUENCE [LARGE SCALE GENOMIC DNA]</scope>
    <source>
        <strain evidence="1 2">NRRL B-41282</strain>
    </source>
</reference>
<accession>A0A1R1Q7C4</accession>
<dbReference type="InterPro" id="IPR012452">
    <property type="entry name" value="DUF1657"/>
</dbReference>
<dbReference type="OrthoDB" id="1684731at2"/>
<evidence type="ECO:0000313" key="2">
    <source>
        <dbReference type="Proteomes" id="UP000187367"/>
    </source>
</evidence>
<evidence type="ECO:0008006" key="3">
    <source>
        <dbReference type="Google" id="ProtNLM"/>
    </source>
</evidence>
<name>A0A1R1Q7C4_9BACI</name>
<comment type="caution">
    <text evidence="1">The sequence shown here is derived from an EMBL/GenBank/DDBJ whole genome shotgun (WGS) entry which is preliminary data.</text>
</comment>
<proteinExistence type="predicted"/>
<gene>
    <name evidence="1" type="ORF">BW143_21450</name>
</gene>